<protein>
    <submittedName>
        <fullName evidence="1">Uncharacterized protein</fullName>
    </submittedName>
</protein>
<dbReference type="EMBL" id="LSRX01001193">
    <property type="protein sequence ID" value="OLP82432.1"/>
    <property type="molecule type" value="Genomic_DNA"/>
</dbReference>
<organism evidence="1 2">
    <name type="scientific">Symbiodinium microadriaticum</name>
    <name type="common">Dinoflagellate</name>
    <name type="synonym">Zooxanthella microadriatica</name>
    <dbReference type="NCBI Taxonomy" id="2951"/>
    <lineage>
        <taxon>Eukaryota</taxon>
        <taxon>Sar</taxon>
        <taxon>Alveolata</taxon>
        <taxon>Dinophyceae</taxon>
        <taxon>Suessiales</taxon>
        <taxon>Symbiodiniaceae</taxon>
        <taxon>Symbiodinium</taxon>
    </lineage>
</organism>
<proteinExistence type="predicted"/>
<gene>
    <name evidence="1" type="ORF">AK812_SmicGene36912</name>
</gene>
<dbReference type="Proteomes" id="UP000186817">
    <property type="component" value="Unassembled WGS sequence"/>
</dbReference>
<evidence type="ECO:0000313" key="1">
    <source>
        <dbReference type="EMBL" id="OLP82432.1"/>
    </source>
</evidence>
<evidence type="ECO:0000313" key="2">
    <source>
        <dbReference type="Proteomes" id="UP000186817"/>
    </source>
</evidence>
<keyword evidence="2" id="KW-1185">Reference proteome</keyword>
<comment type="caution">
    <text evidence="1">The sequence shown here is derived from an EMBL/GenBank/DDBJ whole genome shotgun (WGS) entry which is preliminary data.</text>
</comment>
<sequence length="123" mass="13277">MLAPRLRGAGRLAVLLGAAAAVQWDVGCIAFLFPAAPRQHAQRTALRSVEVEAEAETDVSTFDILTVGPQTNKAKLAGAIRKQLDQIDEVTVRYAGRKGMHIALNALSKANRLRGSSLEEERD</sequence>
<dbReference type="AlphaFoldDB" id="A0A1Q9CHM2"/>
<accession>A0A1Q9CHM2</accession>
<name>A0A1Q9CHM2_SYMMI</name>
<reference evidence="1 2" key="1">
    <citation type="submission" date="2016-02" db="EMBL/GenBank/DDBJ databases">
        <title>Genome analysis of coral dinoflagellate symbionts highlights evolutionary adaptations to a symbiotic lifestyle.</title>
        <authorList>
            <person name="Aranda M."/>
            <person name="Li Y."/>
            <person name="Liew Y.J."/>
            <person name="Baumgarten S."/>
            <person name="Simakov O."/>
            <person name="Wilson M."/>
            <person name="Piel J."/>
            <person name="Ashoor H."/>
            <person name="Bougouffa S."/>
            <person name="Bajic V.B."/>
            <person name="Ryu T."/>
            <person name="Ravasi T."/>
            <person name="Bayer T."/>
            <person name="Micklem G."/>
            <person name="Kim H."/>
            <person name="Bhak J."/>
            <person name="Lajeunesse T.C."/>
            <person name="Voolstra C.R."/>
        </authorList>
    </citation>
    <scope>NUCLEOTIDE SEQUENCE [LARGE SCALE GENOMIC DNA]</scope>
    <source>
        <strain evidence="1 2">CCMP2467</strain>
    </source>
</reference>